<feature type="region of interest" description="Disordered" evidence="1">
    <location>
        <begin position="1"/>
        <end position="28"/>
    </location>
</feature>
<dbReference type="AlphaFoldDB" id="A0AA35RQY3"/>
<gene>
    <name evidence="2" type="ORF">GBAR_LOCUS9331</name>
</gene>
<comment type="caution">
    <text evidence="2">The sequence shown here is derived from an EMBL/GenBank/DDBJ whole genome shotgun (WGS) entry which is preliminary data.</text>
</comment>
<organism evidence="2 3">
    <name type="scientific">Geodia barretti</name>
    <name type="common">Barrett's horny sponge</name>
    <dbReference type="NCBI Taxonomy" id="519541"/>
    <lineage>
        <taxon>Eukaryota</taxon>
        <taxon>Metazoa</taxon>
        <taxon>Porifera</taxon>
        <taxon>Demospongiae</taxon>
        <taxon>Heteroscleromorpha</taxon>
        <taxon>Tetractinellida</taxon>
        <taxon>Astrophorina</taxon>
        <taxon>Geodiidae</taxon>
        <taxon>Geodia</taxon>
    </lineage>
</organism>
<feature type="compositionally biased region" description="Basic and acidic residues" evidence="1">
    <location>
        <begin position="8"/>
        <end position="25"/>
    </location>
</feature>
<evidence type="ECO:0000313" key="2">
    <source>
        <dbReference type="EMBL" id="CAI8014971.1"/>
    </source>
</evidence>
<dbReference type="EMBL" id="CASHTH010001407">
    <property type="protein sequence ID" value="CAI8014971.1"/>
    <property type="molecule type" value="Genomic_DNA"/>
</dbReference>
<keyword evidence="3" id="KW-1185">Reference proteome</keyword>
<dbReference type="Proteomes" id="UP001174909">
    <property type="component" value="Unassembled WGS sequence"/>
</dbReference>
<proteinExistence type="predicted"/>
<evidence type="ECO:0000313" key="3">
    <source>
        <dbReference type="Proteomes" id="UP001174909"/>
    </source>
</evidence>
<evidence type="ECO:0000256" key="1">
    <source>
        <dbReference type="SAM" id="MobiDB-lite"/>
    </source>
</evidence>
<name>A0AA35RQY3_GEOBA</name>
<accession>A0AA35RQY3</accession>
<reference evidence="2" key="1">
    <citation type="submission" date="2023-03" db="EMBL/GenBank/DDBJ databases">
        <authorList>
            <person name="Steffen K."/>
            <person name="Cardenas P."/>
        </authorList>
    </citation>
    <scope>NUCLEOTIDE SEQUENCE</scope>
</reference>
<protein>
    <submittedName>
        <fullName evidence="2">Uncharacterized protein</fullName>
    </submittedName>
</protein>
<sequence>MLRGFRQKLQDRGERKEQERQEAAEQARLAWQTEQEERRRQQEIRDRVLAIIQEGKVPEMDIQSDSVPFKLQRTEKMLLAVENIPYSEMRVKREIHGRSAGASVRVARGMSVRVGGSRGTPVETDVLTPRGVGLFGLSTKHVFFNGERTFRIPIAKIVSAQVVNVGLEIVRDRASAQPEFFGLSEDGAEFVVDLIHALEYVDFGRGEPEMQDVTNYVLMGDGGDDMLLDE</sequence>